<name>A0A8H7VT61_9FUNG</name>
<organism evidence="3 4">
    <name type="scientific">Thamnidium elegans</name>
    <dbReference type="NCBI Taxonomy" id="101142"/>
    <lineage>
        <taxon>Eukaryota</taxon>
        <taxon>Fungi</taxon>
        <taxon>Fungi incertae sedis</taxon>
        <taxon>Mucoromycota</taxon>
        <taxon>Mucoromycotina</taxon>
        <taxon>Mucoromycetes</taxon>
        <taxon>Mucorales</taxon>
        <taxon>Mucorineae</taxon>
        <taxon>Mucoraceae</taxon>
        <taxon>Thamnidium</taxon>
    </lineage>
</organism>
<evidence type="ECO:0000256" key="2">
    <source>
        <dbReference type="SAM" id="MobiDB-lite"/>
    </source>
</evidence>
<accession>A0A8H7VT61</accession>
<keyword evidence="1" id="KW-0175">Coiled coil</keyword>
<proteinExistence type="predicted"/>
<protein>
    <submittedName>
        <fullName evidence="3">Uncharacterized protein</fullName>
    </submittedName>
</protein>
<keyword evidence="4" id="KW-1185">Reference proteome</keyword>
<dbReference type="Proteomes" id="UP000613177">
    <property type="component" value="Unassembled WGS sequence"/>
</dbReference>
<feature type="region of interest" description="Disordered" evidence="2">
    <location>
        <begin position="36"/>
        <end position="59"/>
    </location>
</feature>
<dbReference type="EMBL" id="JAEPRE010000073">
    <property type="protein sequence ID" value="KAG2233661.1"/>
    <property type="molecule type" value="Genomic_DNA"/>
</dbReference>
<evidence type="ECO:0000313" key="4">
    <source>
        <dbReference type="Proteomes" id="UP000613177"/>
    </source>
</evidence>
<reference evidence="3" key="1">
    <citation type="submission" date="2021-01" db="EMBL/GenBank/DDBJ databases">
        <title>Metabolic potential, ecology and presence of endohyphal bacteria is reflected in genomic diversity of Mucoromycotina.</title>
        <authorList>
            <person name="Muszewska A."/>
            <person name="Okrasinska A."/>
            <person name="Steczkiewicz K."/>
            <person name="Drgas O."/>
            <person name="Orlowska M."/>
            <person name="Perlinska-Lenart U."/>
            <person name="Aleksandrzak-Piekarczyk T."/>
            <person name="Szatraj K."/>
            <person name="Zielenkiewicz U."/>
            <person name="Pilsyk S."/>
            <person name="Malc E."/>
            <person name="Mieczkowski P."/>
            <person name="Kruszewska J.S."/>
            <person name="Biernat P."/>
            <person name="Pawlowska J."/>
        </authorList>
    </citation>
    <scope>NUCLEOTIDE SEQUENCE</scope>
    <source>
        <strain evidence="3">WA0000018081</strain>
    </source>
</reference>
<comment type="caution">
    <text evidence="3">The sequence shown here is derived from an EMBL/GenBank/DDBJ whole genome shotgun (WGS) entry which is preliminary data.</text>
</comment>
<dbReference type="AlphaFoldDB" id="A0A8H7VT61"/>
<evidence type="ECO:0000313" key="3">
    <source>
        <dbReference type="EMBL" id="KAG2233661.1"/>
    </source>
</evidence>
<feature type="coiled-coil region" evidence="1">
    <location>
        <begin position="1"/>
        <end position="35"/>
    </location>
</feature>
<gene>
    <name evidence="3" type="ORF">INT48_008451</name>
</gene>
<evidence type="ECO:0000256" key="1">
    <source>
        <dbReference type="SAM" id="Coils"/>
    </source>
</evidence>
<sequence>MTELSEADKKLQDELEKLSQQRQLILARLERSSHERINQNLEQAESSRKRPSSLREASDQQVQSIKKSAKDSIVLSDIQGTLGERLLELGQTVLISDKRSKYLSLCKNCVIDLTPSNEVSQIDLIGSSRIRPFLKKYLVEVGGDENSDNNIDELAKLLSKLSNKRKLESCYKDRIAKYEPRNDIERAVHNIYKYVLEQHAFKSFMLTNAYIDACSEQSINIKYWSYLFETYFGRNRNIFLQWGDTIAADCKNSSLSFKLDLRIIVNIEKTDHDIIAAELAPPTTTINSKLYNDKLKLALVSKCHLNSLLMAMPFIPKTKIKLIRLPLIQIMGLSCHIYALSLIDKGVYLLQRICSVTYPFTHIHLQTGGLQKIVQAFSVVEDMISDISDYHRNYSTDNSTKMDKLLKARKKSTADVEDWVSEVIWDKRLADEN</sequence>